<dbReference type="Proteomes" id="UP001457898">
    <property type="component" value="Unassembled WGS sequence"/>
</dbReference>
<dbReference type="InterPro" id="IPR036812">
    <property type="entry name" value="NAD(P)_OxRdtase_dom_sf"/>
</dbReference>
<keyword evidence="5" id="KW-1185">Reference proteome</keyword>
<dbReference type="EC" id="1.1.1.-" evidence="4"/>
<evidence type="ECO:0000256" key="1">
    <source>
        <dbReference type="ARBA" id="ARBA00023002"/>
    </source>
</evidence>
<dbReference type="Pfam" id="PF00248">
    <property type="entry name" value="Aldo_ket_red"/>
    <property type="match status" value="1"/>
</dbReference>
<comment type="caution">
    <text evidence="4">The sequence shown here is derived from an EMBL/GenBank/DDBJ whole genome shotgun (WGS) entry which is preliminary data.</text>
</comment>
<dbReference type="InterPro" id="IPR020471">
    <property type="entry name" value="AKR"/>
</dbReference>
<feature type="domain" description="NADP-dependent oxidoreductase" evidence="3">
    <location>
        <begin position="16"/>
        <end position="315"/>
    </location>
</feature>
<dbReference type="SUPFAM" id="SSF51430">
    <property type="entry name" value="NAD(P)-linked oxidoreductase"/>
    <property type="match status" value="1"/>
</dbReference>
<protein>
    <submittedName>
        <fullName evidence="4">Aldo/keto reductase</fullName>
        <ecNumber evidence="4">1.1.1.-</ecNumber>
    </submittedName>
</protein>
<reference evidence="4 5" key="1">
    <citation type="submission" date="2024-03" db="EMBL/GenBank/DDBJ databases">
        <title>Human intestinal bacterial collection.</title>
        <authorList>
            <person name="Pauvert C."/>
            <person name="Hitch T.C.A."/>
            <person name="Clavel T."/>
        </authorList>
    </citation>
    <scope>NUCLEOTIDE SEQUENCE [LARGE SCALE GENOMIC DNA]</scope>
    <source>
        <strain evidence="4 5">CLA-SR-H028</strain>
    </source>
</reference>
<evidence type="ECO:0000313" key="4">
    <source>
        <dbReference type="EMBL" id="MEQ2429933.1"/>
    </source>
</evidence>
<feature type="region of interest" description="Disordered" evidence="2">
    <location>
        <begin position="332"/>
        <end position="353"/>
    </location>
</feature>
<keyword evidence="1 4" id="KW-0560">Oxidoreductase</keyword>
<evidence type="ECO:0000256" key="2">
    <source>
        <dbReference type="SAM" id="MobiDB-lite"/>
    </source>
</evidence>
<dbReference type="InterPro" id="IPR023210">
    <property type="entry name" value="NADP_OxRdtase_dom"/>
</dbReference>
<dbReference type="PANTHER" id="PTHR43364">
    <property type="entry name" value="NADH-SPECIFIC METHYLGLYOXAL REDUCTASE-RELATED"/>
    <property type="match status" value="1"/>
</dbReference>
<evidence type="ECO:0000313" key="5">
    <source>
        <dbReference type="Proteomes" id="UP001457898"/>
    </source>
</evidence>
<dbReference type="GO" id="GO:0016491">
    <property type="term" value="F:oxidoreductase activity"/>
    <property type="evidence" value="ECO:0007669"/>
    <property type="project" value="UniProtKB-KW"/>
</dbReference>
<dbReference type="EMBL" id="JBBMFP010000002">
    <property type="protein sequence ID" value="MEQ2429933.1"/>
    <property type="molecule type" value="Genomic_DNA"/>
</dbReference>
<evidence type="ECO:0000259" key="3">
    <source>
        <dbReference type="Pfam" id="PF00248"/>
    </source>
</evidence>
<sequence length="362" mass="41364">MKYTTLGDSDLKISRICMGCMGFGDAKRGQHSWTLDEEHSREIIKRGLELGVNFYDTAIAYQSGTSEQYVGKALRDYTKRDELVIATKFLPRTEEEIKAGITGQQHVERMINQSLKNLGMDHVDLYIYHMWDFKTPLYEIMEGLNRVVKAGKARYIGISNCFAWQLAKANSLAEREGFAKFVSVQGHYNLIFREEEREMVPYCREENIALTPYSALAGGRLSKQAGETSKRLQEDDYARLKYDGTKEQDEVIISRVAELAQKRGVSMTEISLAWLLSKVTAPVVGATKFQHIEGAAHAVDIQLTEEEMKYLEEAYVPHKLAGVMAQNQVNMQKKPRVVHRRSENINPQSERRKEICRILQSQ</sequence>
<dbReference type="RefSeq" id="WP_148391437.1">
    <property type="nucleotide sequence ID" value="NZ_JBBMFP010000002.1"/>
</dbReference>
<gene>
    <name evidence="4" type="ORF">WMO65_02855</name>
</gene>
<proteinExistence type="predicted"/>
<name>A0ABV1DJH4_9FIRM</name>
<organism evidence="4 5">
    <name type="scientific">Blautia caccae</name>
    <dbReference type="NCBI Taxonomy" id="3133175"/>
    <lineage>
        <taxon>Bacteria</taxon>
        <taxon>Bacillati</taxon>
        <taxon>Bacillota</taxon>
        <taxon>Clostridia</taxon>
        <taxon>Lachnospirales</taxon>
        <taxon>Lachnospiraceae</taxon>
        <taxon>Blautia</taxon>
    </lineage>
</organism>
<dbReference type="Gene3D" id="3.20.20.100">
    <property type="entry name" value="NADP-dependent oxidoreductase domain"/>
    <property type="match status" value="1"/>
</dbReference>
<dbReference type="InterPro" id="IPR050523">
    <property type="entry name" value="AKR_Detox_Biosynth"/>
</dbReference>
<dbReference type="CDD" id="cd19079">
    <property type="entry name" value="AKR_EcYajO-like"/>
    <property type="match status" value="1"/>
</dbReference>
<accession>A0ABV1DJH4</accession>
<dbReference type="PANTHER" id="PTHR43364:SF4">
    <property type="entry name" value="NAD(P)-LINKED OXIDOREDUCTASE SUPERFAMILY PROTEIN"/>
    <property type="match status" value="1"/>
</dbReference>
<dbReference type="PRINTS" id="PR00069">
    <property type="entry name" value="ALDKETRDTASE"/>
</dbReference>